<dbReference type="PANTHER" id="PTHR31094">
    <property type="entry name" value="RIKEN CDNA 2310061I04 GENE"/>
    <property type="match status" value="1"/>
</dbReference>
<organism evidence="1 2">
    <name type="scientific">Knipowitschia caucasica</name>
    <name type="common">Caucasian dwarf goby</name>
    <name type="synonym">Pomatoschistus caucasicus</name>
    <dbReference type="NCBI Taxonomy" id="637954"/>
    <lineage>
        <taxon>Eukaryota</taxon>
        <taxon>Metazoa</taxon>
        <taxon>Chordata</taxon>
        <taxon>Craniata</taxon>
        <taxon>Vertebrata</taxon>
        <taxon>Euteleostomi</taxon>
        <taxon>Actinopterygii</taxon>
        <taxon>Neopterygii</taxon>
        <taxon>Teleostei</taxon>
        <taxon>Neoteleostei</taxon>
        <taxon>Acanthomorphata</taxon>
        <taxon>Gobiaria</taxon>
        <taxon>Gobiiformes</taxon>
        <taxon>Gobioidei</taxon>
        <taxon>Gobiidae</taxon>
        <taxon>Gobiinae</taxon>
        <taxon>Knipowitschia</taxon>
    </lineage>
</organism>
<accession>A0AAV2K332</accession>
<dbReference type="Proteomes" id="UP001497482">
    <property type="component" value="Chromosome 16"/>
</dbReference>
<proteinExistence type="predicted"/>
<protein>
    <submittedName>
        <fullName evidence="1">Uncharacterized protein</fullName>
    </submittedName>
</protein>
<dbReference type="PANTHER" id="PTHR31094:SF2">
    <property type="entry name" value="RIKEN CDNA 2310061I04 GENE"/>
    <property type="match status" value="1"/>
</dbReference>
<reference evidence="1 2" key="1">
    <citation type="submission" date="2024-04" db="EMBL/GenBank/DDBJ databases">
        <authorList>
            <person name="Waldvogel A.-M."/>
            <person name="Schoenle A."/>
        </authorList>
    </citation>
    <scope>NUCLEOTIDE SEQUENCE [LARGE SCALE GENOMIC DNA]</scope>
</reference>
<dbReference type="InterPro" id="IPR018790">
    <property type="entry name" value="DUF2358"/>
</dbReference>
<dbReference type="AlphaFoldDB" id="A0AAV2K332"/>
<dbReference type="Pfam" id="PF10184">
    <property type="entry name" value="DUF2358"/>
    <property type="match status" value="1"/>
</dbReference>
<dbReference type="EMBL" id="OZ035838">
    <property type="protein sequence ID" value="CAL1584129.1"/>
    <property type="molecule type" value="Genomic_DNA"/>
</dbReference>
<evidence type="ECO:0000313" key="1">
    <source>
        <dbReference type="EMBL" id="CAL1584129.1"/>
    </source>
</evidence>
<evidence type="ECO:0000313" key="2">
    <source>
        <dbReference type="Proteomes" id="UP001497482"/>
    </source>
</evidence>
<gene>
    <name evidence="1" type="ORF">KC01_LOCUS14506</name>
</gene>
<name>A0AAV2K332_KNICA</name>
<keyword evidence="2" id="KW-1185">Reference proteome</keyword>
<sequence length="393" mass="44078">MAVNRGGVAFWIACVRSQGRSQPVKSQHPNIHKHGALSRPMLRPLSSASWALSPPNSLRYQSNKRLALPHHTPPAPEQASGHEQQWVESLSVCLVVRRSGQMLDIPSSLSFPLTLVDGSGVDDISVGTRSCHRTSHTGTVIQEHSSFRSLFEAEKCPAPFVHGSHFYCFHCPPVEALCKTQHVSGLKPLPLRHSTLCSPLEQLQAPPTGDSEEEQKLALIYERLRTELPNFFRKNHDYSMYSLDVEFVNGILNTKTRGRVLYQLSLTMWRLLCQCYYADTRLEVLKLTKHPEDGSVKARWRLLGLPIHSLLLRFYLKDKTQLFRSLDAFSTFYIGPDGLIHCHKVEKVMPAHGPVLPRVTSLLAGALVALGLQEHRPALNLLPPLLSSPRPRN</sequence>